<accession>A0AA38VQN4</accession>
<protein>
    <submittedName>
        <fullName evidence="1">Uncharacterized protein</fullName>
    </submittedName>
</protein>
<dbReference type="Proteomes" id="UP001172457">
    <property type="component" value="Unassembled WGS sequence"/>
</dbReference>
<sequence>MIFLTPRGKALPILAACGRGGIRTPRHTVVRTTCSKPSELQPHSRLQLGSVPGVPSEKRNLLLSPAIWVKKMSKRLYLYKNGAFRGTSPTVIVTAVEFNHQSVMDWGENPSLSRLCYRQQLCEVGIGKGPLNAQRPHRIWTEQSAHDVLNPAHYRLKWANSPTLGNILQPRWRRADKRGANLPVDCESWGNQPVSQITFIRGANGPSPSDRRITKGPTFVVPCTTGGSCSQLLSEPLHSRGPISVGPETFARPPPLPFGRPTPHRNFYLRTVPCPVRLTQRFRILALPDVTH</sequence>
<gene>
    <name evidence="1" type="ORF">OSB04_un001693</name>
</gene>
<dbReference type="AlphaFoldDB" id="A0AA38VQN4"/>
<keyword evidence="2" id="KW-1185">Reference proteome</keyword>
<comment type="caution">
    <text evidence="1">The sequence shown here is derived from an EMBL/GenBank/DDBJ whole genome shotgun (WGS) entry which is preliminary data.</text>
</comment>
<reference evidence="1" key="1">
    <citation type="submission" date="2023-03" db="EMBL/GenBank/DDBJ databases">
        <title>Chromosome-scale reference genome and RAD-based genetic map of yellow starthistle (Centaurea solstitialis) reveal putative structural variation and QTLs associated with invader traits.</title>
        <authorList>
            <person name="Reatini B."/>
            <person name="Cang F.A."/>
            <person name="Jiang Q."/>
            <person name="Mckibben M.T.W."/>
            <person name="Barker M.S."/>
            <person name="Rieseberg L.H."/>
            <person name="Dlugosch K.M."/>
        </authorList>
    </citation>
    <scope>NUCLEOTIDE SEQUENCE</scope>
    <source>
        <strain evidence="1">CAN-66</strain>
        <tissue evidence="1">Leaf</tissue>
    </source>
</reference>
<evidence type="ECO:0000313" key="1">
    <source>
        <dbReference type="EMBL" id="KAJ9535222.1"/>
    </source>
</evidence>
<dbReference type="EMBL" id="JARYMX010000474">
    <property type="protein sequence ID" value="KAJ9535222.1"/>
    <property type="molecule type" value="Genomic_DNA"/>
</dbReference>
<name>A0AA38VQN4_9ASTR</name>
<organism evidence="1 2">
    <name type="scientific">Centaurea solstitialis</name>
    <name type="common">yellow star-thistle</name>
    <dbReference type="NCBI Taxonomy" id="347529"/>
    <lineage>
        <taxon>Eukaryota</taxon>
        <taxon>Viridiplantae</taxon>
        <taxon>Streptophyta</taxon>
        <taxon>Embryophyta</taxon>
        <taxon>Tracheophyta</taxon>
        <taxon>Spermatophyta</taxon>
        <taxon>Magnoliopsida</taxon>
        <taxon>eudicotyledons</taxon>
        <taxon>Gunneridae</taxon>
        <taxon>Pentapetalae</taxon>
        <taxon>asterids</taxon>
        <taxon>campanulids</taxon>
        <taxon>Asterales</taxon>
        <taxon>Asteraceae</taxon>
        <taxon>Carduoideae</taxon>
        <taxon>Cardueae</taxon>
        <taxon>Centaureinae</taxon>
        <taxon>Centaurea</taxon>
    </lineage>
</organism>
<evidence type="ECO:0000313" key="2">
    <source>
        <dbReference type="Proteomes" id="UP001172457"/>
    </source>
</evidence>
<proteinExistence type="predicted"/>